<reference evidence="2 3" key="1">
    <citation type="submission" date="2023-08" db="EMBL/GenBank/DDBJ databases">
        <title>Implementing the SeqCode for naming new Mesorhizobium species isolated from Vachellia karroo root nodules.</title>
        <authorList>
            <person name="Van Lill M."/>
        </authorList>
    </citation>
    <scope>NUCLEOTIDE SEQUENCE [LARGE SCALE GENOMIC DNA]</scope>
    <source>
        <strain evidence="2 3">VK25D</strain>
    </source>
</reference>
<sequence>MSLASETTPSLIVFGRDDTSKPHASIFLLPDVEAAEGAAKLMGMHSHRIEPGEAADVVMRLPKGKLFDSGKAFVPFVKGELYTRIAALAGVADEPRRASVGADDPGDPENASAGSPEALTGHADPDQGGGSGDGGGEGGSPDPWGKLTVGDIVLASEGPDEGFFEARITKAKAKGIFSLKFRDYPEAPAIDRSYYQLGLIHPRQLVKR</sequence>
<feature type="region of interest" description="Disordered" evidence="1">
    <location>
        <begin position="95"/>
        <end position="147"/>
    </location>
</feature>
<organism evidence="2 3">
    <name type="scientific">Mesorhizobium vachelliae</name>
    <dbReference type="NCBI Taxonomy" id="3072309"/>
    <lineage>
        <taxon>Bacteria</taxon>
        <taxon>Pseudomonadati</taxon>
        <taxon>Pseudomonadota</taxon>
        <taxon>Alphaproteobacteria</taxon>
        <taxon>Hyphomicrobiales</taxon>
        <taxon>Phyllobacteriaceae</taxon>
        <taxon>Mesorhizobium</taxon>
    </lineage>
</organism>
<evidence type="ECO:0000313" key="3">
    <source>
        <dbReference type="Proteomes" id="UP001285154"/>
    </source>
</evidence>
<proteinExistence type="predicted"/>
<dbReference type="EMBL" id="JAVIIQ010000006">
    <property type="protein sequence ID" value="MDX8532803.1"/>
    <property type="molecule type" value="Genomic_DNA"/>
</dbReference>
<evidence type="ECO:0000313" key="2">
    <source>
        <dbReference type="EMBL" id="MDX8532803.1"/>
    </source>
</evidence>
<evidence type="ECO:0000256" key="1">
    <source>
        <dbReference type="SAM" id="MobiDB-lite"/>
    </source>
</evidence>
<dbReference type="Proteomes" id="UP001285154">
    <property type="component" value="Unassembled WGS sequence"/>
</dbReference>
<protein>
    <submittedName>
        <fullName evidence="2">Uncharacterized protein</fullName>
    </submittedName>
</protein>
<keyword evidence="3" id="KW-1185">Reference proteome</keyword>
<comment type="caution">
    <text evidence="2">The sequence shown here is derived from an EMBL/GenBank/DDBJ whole genome shotgun (WGS) entry which is preliminary data.</text>
</comment>
<accession>A0ABU5A526</accession>
<feature type="compositionally biased region" description="Gly residues" evidence="1">
    <location>
        <begin position="127"/>
        <end position="139"/>
    </location>
</feature>
<dbReference type="RefSeq" id="WP_320249100.1">
    <property type="nucleotide sequence ID" value="NZ_JAVIIQ010000006.1"/>
</dbReference>
<gene>
    <name evidence="2" type="ORF">RFM42_17580</name>
</gene>
<name>A0ABU5A526_9HYPH</name>